<keyword evidence="2 5" id="KW-0812">Transmembrane</keyword>
<feature type="domain" description="Sodium/calcium exchanger membrane region" evidence="6">
    <location>
        <begin position="2"/>
        <end position="142"/>
    </location>
</feature>
<proteinExistence type="predicted"/>
<dbReference type="GO" id="GO:0005886">
    <property type="term" value="C:plasma membrane"/>
    <property type="evidence" value="ECO:0007669"/>
    <property type="project" value="TreeGrafter"/>
</dbReference>
<dbReference type="Gene3D" id="1.20.1420.30">
    <property type="entry name" value="NCX, central ion-binding region"/>
    <property type="match status" value="2"/>
</dbReference>
<dbReference type="InterPro" id="IPR044880">
    <property type="entry name" value="NCX_ion-bd_dom_sf"/>
</dbReference>
<feature type="transmembrane region" description="Helical" evidence="5">
    <location>
        <begin position="124"/>
        <end position="143"/>
    </location>
</feature>
<dbReference type="AlphaFoldDB" id="A0A839V239"/>
<feature type="transmembrane region" description="Helical" evidence="5">
    <location>
        <begin position="101"/>
        <end position="118"/>
    </location>
</feature>
<evidence type="ECO:0000259" key="6">
    <source>
        <dbReference type="Pfam" id="PF01699"/>
    </source>
</evidence>
<dbReference type="EMBL" id="JACHXP010000002">
    <property type="protein sequence ID" value="MBB3189241.1"/>
    <property type="molecule type" value="Genomic_DNA"/>
</dbReference>
<name>A0A839V239_9GAMM</name>
<dbReference type="GO" id="GO:0005262">
    <property type="term" value="F:calcium channel activity"/>
    <property type="evidence" value="ECO:0007669"/>
    <property type="project" value="TreeGrafter"/>
</dbReference>
<dbReference type="InterPro" id="IPR004481">
    <property type="entry name" value="K/Na/Ca-exchanger"/>
</dbReference>
<protein>
    <submittedName>
        <fullName evidence="7">Cation:H+ antiporter</fullName>
    </submittedName>
</protein>
<evidence type="ECO:0000256" key="3">
    <source>
        <dbReference type="ARBA" id="ARBA00022989"/>
    </source>
</evidence>
<dbReference type="PANTHER" id="PTHR10846">
    <property type="entry name" value="SODIUM/POTASSIUM/CALCIUM EXCHANGER"/>
    <property type="match status" value="1"/>
</dbReference>
<keyword evidence="8" id="KW-1185">Reference proteome</keyword>
<feature type="transmembrane region" description="Helical" evidence="5">
    <location>
        <begin position="308"/>
        <end position="326"/>
    </location>
</feature>
<comment type="caution">
    <text evidence="7">The sequence shown here is derived from an EMBL/GenBank/DDBJ whole genome shotgun (WGS) entry which is preliminary data.</text>
</comment>
<feature type="transmembrane region" description="Helical" evidence="5">
    <location>
        <begin position="174"/>
        <end position="194"/>
    </location>
</feature>
<feature type="transmembrane region" description="Helical" evidence="5">
    <location>
        <begin position="338"/>
        <end position="355"/>
    </location>
</feature>
<gene>
    <name evidence="7" type="ORF">FHR94_000463</name>
</gene>
<dbReference type="Proteomes" id="UP000547614">
    <property type="component" value="Unassembled WGS sequence"/>
</dbReference>
<feature type="transmembrane region" description="Helical" evidence="5">
    <location>
        <begin position="214"/>
        <end position="237"/>
    </location>
</feature>
<evidence type="ECO:0000256" key="4">
    <source>
        <dbReference type="ARBA" id="ARBA00023136"/>
    </source>
</evidence>
<feature type="transmembrane region" description="Helical" evidence="5">
    <location>
        <begin position="6"/>
        <end position="24"/>
    </location>
</feature>
<feature type="transmembrane region" description="Helical" evidence="5">
    <location>
        <begin position="36"/>
        <end position="56"/>
    </location>
</feature>
<evidence type="ECO:0000313" key="8">
    <source>
        <dbReference type="Proteomes" id="UP000547614"/>
    </source>
</evidence>
<dbReference type="RefSeq" id="WP_183324002.1">
    <property type="nucleotide sequence ID" value="NZ_JACHXP010000002.1"/>
</dbReference>
<feature type="domain" description="Sodium/calcium exchanger membrane region" evidence="6">
    <location>
        <begin position="181"/>
        <end position="322"/>
    </location>
</feature>
<reference evidence="7 8" key="1">
    <citation type="submission" date="2020-08" db="EMBL/GenBank/DDBJ databases">
        <title>Genomic Encyclopedia of Type Strains, Phase III (KMG-III): the genomes of soil and plant-associated and newly described type strains.</title>
        <authorList>
            <person name="Whitman W."/>
        </authorList>
    </citation>
    <scope>NUCLEOTIDE SEQUENCE [LARGE SCALE GENOMIC DNA]</scope>
    <source>
        <strain evidence="7 8">CECT 7282</strain>
    </source>
</reference>
<dbReference type="InterPro" id="IPR004837">
    <property type="entry name" value="NaCa_Exmemb"/>
</dbReference>
<keyword evidence="3 5" id="KW-1133">Transmembrane helix</keyword>
<feature type="transmembrane region" description="Helical" evidence="5">
    <location>
        <begin position="244"/>
        <end position="267"/>
    </location>
</feature>
<evidence type="ECO:0000256" key="2">
    <source>
        <dbReference type="ARBA" id="ARBA00022692"/>
    </source>
</evidence>
<dbReference type="GO" id="GO:0008273">
    <property type="term" value="F:calcium, potassium:sodium antiporter activity"/>
    <property type="evidence" value="ECO:0007669"/>
    <property type="project" value="TreeGrafter"/>
</dbReference>
<dbReference type="GO" id="GO:0006874">
    <property type="term" value="P:intracellular calcium ion homeostasis"/>
    <property type="evidence" value="ECO:0007669"/>
    <property type="project" value="TreeGrafter"/>
</dbReference>
<organism evidence="7 8">
    <name type="scientific">Halomonas cerina</name>
    <dbReference type="NCBI Taxonomy" id="447424"/>
    <lineage>
        <taxon>Bacteria</taxon>
        <taxon>Pseudomonadati</taxon>
        <taxon>Pseudomonadota</taxon>
        <taxon>Gammaproteobacteria</taxon>
        <taxon>Oceanospirillales</taxon>
        <taxon>Halomonadaceae</taxon>
        <taxon>Halomonas</taxon>
    </lineage>
</organism>
<keyword evidence="4 5" id="KW-0472">Membrane</keyword>
<evidence type="ECO:0000256" key="1">
    <source>
        <dbReference type="ARBA" id="ARBA00004141"/>
    </source>
</evidence>
<dbReference type="PANTHER" id="PTHR10846:SF8">
    <property type="entry name" value="INNER MEMBRANE PROTEIN YRBG"/>
    <property type="match status" value="1"/>
</dbReference>
<evidence type="ECO:0000256" key="5">
    <source>
        <dbReference type="SAM" id="Phobius"/>
    </source>
</evidence>
<comment type="subcellular location">
    <subcellularLocation>
        <location evidence="1">Membrane</location>
        <topology evidence="1">Multi-pass membrane protein</topology>
    </subcellularLocation>
</comment>
<dbReference type="NCBIfam" id="TIGR00367">
    <property type="entry name" value="calcium/sodium antiporter"/>
    <property type="match status" value="1"/>
</dbReference>
<feature type="transmembrane region" description="Helical" evidence="5">
    <location>
        <begin position="273"/>
        <end position="296"/>
    </location>
</feature>
<accession>A0A839V239</accession>
<evidence type="ECO:0000313" key="7">
    <source>
        <dbReference type="EMBL" id="MBB3189241.1"/>
    </source>
</evidence>
<sequence length="363" mass="37857">MATIGFIAGLVLLIGGAELLVRGASRLASRLGITPLIIGLTVVAFGTSSPELAVSLKAALDDQAGIAIGNVVGSNIFNVLFILGLSALITPLVVDQQLVRFDIPLMVLLSGGVLMLSLDGQLTRLNGLLLVAGLAAYLGFLFYQNTRRQPLEARSMEGRPLVEEKKPDAAHGGAAWALDPVLVIVGLGLLVLGSRWFVEGAVAFAGYLGVSEQVIGLTIIAAGTSLPEVVTSLLAALRGERDIAIGNVVGSNVFNILGVLGVTSLVAPSGIAVGSAMLSFDIPVMLAVALACLPICFTGGEISRWEGAVLLGYYGAYTLYLILAVTQHDALAGLSGTMLYFVLPITLLTLIVLSLQERRRRSR</sequence>
<dbReference type="Pfam" id="PF01699">
    <property type="entry name" value="Na_Ca_ex"/>
    <property type="match status" value="2"/>
</dbReference>